<dbReference type="HOGENOM" id="CLU_030964_0_0_1"/>
<dbReference type="STRING" id="1182544.W9VW94"/>
<name>W9VW94_9EURO</name>
<proteinExistence type="predicted"/>
<reference evidence="2 3" key="1">
    <citation type="submission" date="2013-03" db="EMBL/GenBank/DDBJ databases">
        <title>The Genome Sequence of Cladophialophora yegresii CBS 114405.</title>
        <authorList>
            <consortium name="The Broad Institute Genomics Platform"/>
            <person name="Cuomo C."/>
            <person name="de Hoog S."/>
            <person name="Gorbushina A."/>
            <person name="Walker B."/>
            <person name="Young S.K."/>
            <person name="Zeng Q."/>
            <person name="Gargeya S."/>
            <person name="Fitzgerald M."/>
            <person name="Haas B."/>
            <person name="Abouelleil A."/>
            <person name="Allen A.W."/>
            <person name="Alvarado L."/>
            <person name="Arachchi H.M."/>
            <person name="Berlin A.M."/>
            <person name="Chapman S.B."/>
            <person name="Gainer-Dewar J."/>
            <person name="Goldberg J."/>
            <person name="Griggs A."/>
            <person name="Gujja S."/>
            <person name="Hansen M."/>
            <person name="Howarth C."/>
            <person name="Imamovic A."/>
            <person name="Ireland A."/>
            <person name="Larimer J."/>
            <person name="McCowan C."/>
            <person name="Murphy C."/>
            <person name="Pearson M."/>
            <person name="Poon T.W."/>
            <person name="Priest M."/>
            <person name="Roberts A."/>
            <person name="Saif S."/>
            <person name="Shea T."/>
            <person name="Sisk P."/>
            <person name="Sykes S."/>
            <person name="Wortman J."/>
            <person name="Nusbaum C."/>
            <person name="Birren B."/>
        </authorList>
    </citation>
    <scope>NUCLEOTIDE SEQUENCE [LARGE SCALE GENOMIC DNA]</scope>
    <source>
        <strain evidence="2 3">CBS 114405</strain>
    </source>
</reference>
<organism evidence="2 3">
    <name type="scientific">Cladophialophora yegresii CBS 114405</name>
    <dbReference type="NCBI Taxonomy" id="1182544"/>
    <lineage>
        <taxon>Eukaryota</taxon>
        <taxon>Fungi</taxon>
        <taxon>Dikarya</taxon>
        <taxon>Ascomycota</taxon>
        <taxon>Pezizomycotina</taxon>
        <taxon>Eurotiomycetes</taxon>
        <taxon>Chaetothyriomycetidae</taxon>
        <taxon>Chaetothyriales</taxon>
        <taxon>Herpotrichiellaceae</taxon>
        <taxon>Cladophialophora</taxon>
    </lineage>
</organism>
<evidence type="ECO:0000313" key="2">
    <source>
        <dbReference type="EMBL" id="EXJ56955.1"/>
    </source>
</evidence>
<feature type="region of interest" description="Disordered" evidence="1">
    <location>
        <begin position="324"/>
        <end position="367"/>
    </location>
</feature>
<sequence length="390" mass="43450">MGRKLANFGSAIETLEKELDETFDVFVEAIRPNPLAAKANATLLLRRSRDILDLQTQITDFRKGVVDLVRRDLARLNAAFPNVVPSYNLMFHLHFDILGYRAVSVRLADVLKLGSQLLNPQDPSFSVQRQGLKMIQFVHRESIACIEFCKDTLTDPLLMTNPSVEAEIRLQQLQFLLFARSTRVRLVHLGSPVEDTAPAMDVDAIKDSLDAATKLVRSSLRTCAPFGQTARDFANIFASADEVPSSSPIPAIKNAHVRETEKLWGQHRLGHLRTCAKNHVYSSKTFSDACPECGKGAQISSNEVFRKSSKHLFEIQFLEAMHAKSASARHVEPPKAEGAARDRSENDGPVLREEAEEALGQPTRELTQEERFLRAMRNGLPKIQGGRTGV</sequence>
<comment type="caution">
    <text evidence="2">The sequence shown here is derived from an EMBL/GenBank/DDBJ whole genome shotgun (WGS) entry which is preliminary data.</text>
</comment>
<dbReference type="VEuPathDB" id="FungiDB:A1O7_07299"/>
<evidence type="ECO:0000313" key="3">
    <source>
        <dbReference type="Proteomes" id="UP000019473"/>
    </source>
</evidence>
<dbReference type="EMBL" id="AMGW01000005">
    <property type="protein sequence ID" value="EXJ56955.1"/>
    <property type="molecule type" value="Genomic_DNA"/>
</dbReference>
<dbReference type="GeneID" id="19181874"/>
<dbReference type="AlphaFoldDB" id="W9VW94"/>
<dbReference type="RefSeq" id="XP_007759489.1">
    <property type="nucleotide sequence ID" value="XM_007761299.1"/>
</dbReference>
<keyword evidence="3" id="KW-1185">Reference proteome</keyword>
<accession>W9VW94</accession>
<gene>
    <name evidence="2" type="ORF">A1O7_07299</name>
</gene>
<feature type="compositionally biased region" description="Basic and acidic residues" evidence="1">
    <location>
        <begin position="329"/>
        <end position="353"/>
    </location>
</feature>
<dbReference type="eggNOG" id="ENOG502T6RM">
    <property type="taxonomic scope" value="Eukaryota"/>
</dbReference>
<dbReference type="Proteomes" id="UP000019473">
    <property type="component" value="Unassembled WGS sequence"/>
</dbReference>
<protein>
    <submittedName>
        <fullName evidence="2">Uncharacterized protein</fullName>
    </submittedName>
</protein>
<evidence type="ECO:0000256" key="1">
    <source>
        <dbReference type="SAM" id="MobiDB-lite"/>
    </source>
</evidence>
<dbReference type="OrthoDB" id="4160673at2759"/>